<dbReference type="OrthoDB" id="2507140at2759"/>
<dbReference type="Proteomes" id="UP000027586">
    <property type="component" value="Unassembled WGS sequence"/>
</dbReference>
<dbReference type="EMBL" id="CBTN010000083">
    <property type="protein sequence ID" value="CDH60085.1"/>
    <property type="molecule type" value="Genomic_DNA"/>
</dbReference>
<name>A0A068SDP0_9FUNG</name>
<sequence>MRATERTLAIVIAVTGLLVATSQIVHAQNVNCPAQTVFNQCKQNEDNYLRTCKQDGKGIIVNVGAYDTNDASSSKFTEYACLCKWQKAKVSCWDTCPEDSEKEAQKTLMMTYCSQPGANKYVGEQHVIHVIPNAFAHSKQQ</sequence>
<evidence type="ECO:0008006" key="4">
    <source>
        <dbReference type="Google" id="ProtNLM"/>
    </source>
</evidence>
<gene>
    <name evidence="2" type="ORF">LCOR_10878.1</name>
</gene>
<dbReference type="STRING" id="1263082.A0A068SDP0"/>
<proteinExistence type="predicted"/>
<accession>A0A068SDP0</accession>
<dbReference type="VEuPathDB" id="FungiDB:LCOR_10878.1"/>
<organism evidence="2 3">
    <name type="scientific">Lichtheimia corymbifera JMRC:FSU:9682</name>
    <dbReference type="NCBI Taxonomy" id="1263082"/>
    <lineage>
        <taxon>Eukaryota</taxon>
        <taxon>Fungi</taxon>
        <taxon>Fungi incertae sedis</taxon>
        <taxon>Mucoromycota</taxon>
        <taxon>Mucoromycotina</taxon>
        <taxon>Mucoromycetes</taxon>
        <taxon>Mucorales</taxon>
        <taxon>Lichtheimiaceae</taxon>
        <taxon>Lichtheimia</taxon>
    </lineage>
</organism>
<reference evidence="2" key="1">
    <citation type="submission" date="2013-08" db="EMBL/GenBank/DDBJ databases">
        <title>Gene expansion shapes genome architecture in the human pathogen Lichtheimia corymbifera: an evolutionary genomics analysis in the ancient terrestrial Mucorales (Mucoromycotina).</title>
        <authorList>
            <person name="Schwartze V.U."/>
            <person name="Winter S."/>
            <person name="Shelest E."/>
            <person name="Marcet-Houben M."/>
            <person name="Horn F."/>
            <person name="Wehner S."/>
            <person name="Hoffmann K."/>
            <person name="Riege K."/>
            <person name="Sammeth M."/>
            <person name="Nowrousian M."/>
            <person name="Valiante V."/>
            <person name="Linde J."/>
            <person name="Jacobsen I.D."/>
            <person name="Marz M."/>
            <person name="Brakhage A.A."/>
            <person name="Gabaldon T."/>
            <person name="Bocker S."/>
            <person name="Voigt K."/>
        </authorList>
    </citation>
    <scope>NUCLEOTIDE SEQUENCE [LARGE SCALE GENOMIC DNA]</scope>
    <source>
        <strain evidence="2">FSU 9682</strain>
    </source>
</reference>
<comment type="caution">
    <text evidence="2">The sequence shown here is derived from an EMBL/GenBank/DDBJ whole genome shotgun (WGS) entry which is preliminary data.</text>
</comment>
<dbReference type="AlphaFoldDB" id="A0A068SDP0"/>
<evidence type="ECO:0000313" key="2">
    <source>
        <dbReference type="EMBL" id="CDH60085.1"/>
    </source>
</evidence>
<evidence type="ECO:0000313" key="3">
    <source>
        <dbReference type="Proteomes" id="UP000027586"/>
    </source>
</evidence>
<keyword evidence="3" id="KW-1185">Reference proteome</keyword>
<protein>
    <recommendedName>
        <fullName evidence="4">Secreted protein</fullName>
    </recommendedName>
</protein>
<feature type="signal peptide" evidence="1">
    <location>
        <begin position="1"/>
        <end position="27"/>
    </location>
</feature>
<evidence type="ECO:0000256" key="1">
    <source>
        <dbReference type="SAM" id="SignalP"/>
    </source>
</evidence>
<feature type="chain" id="PRO_5001653106" description="Secreted protein" evidence="1">
    <location>
        <begin position="28"/>
        <end position="141"/>
    </location>
</feature>
<keyword evidence="1" id="KW-0732">Signal</keyword>